<dbReference type="InterPro" id="IPR003812">
    <property type="entry name" value="Fido"/>
</dbReference>
<sequence>MSNGGTMNLTYLEVDHQRSIYTGMPEELRASFMERLKLSWLYHDHALEGVVLTPEELSRALGRMPCRTYCESVTQHGLRALDTAIDFLHQSAERGDELSIDWLRELHKMLAMPGDEAGGRYRKRDTSPGVYHLNVAPASSISYHFHKFMDVYDEELCHLHPIRQAALAHWEFMRVFPFDERTGVVGRLMLNFLLLKHRFPPAIIHSSERHNYFAALNGHRNDLVPVTIDAIRATLHAASGFRRQAASSHQIAL</sequence>
<proteinExistence type="predicted"/>
<protein>
    <recommendedName>
        <fullName evidence="2">Fido domain-containing protein</fullName>
    </recommendedName>
</protein>
<feature type="site" description="Important for autoinhibition of adenylyltransferase activity" evidence="1">
    <location>
        <position position="48"/>
    </location>
</feature>
<reference evidence="3 4" key="1">
    <citation type="submission" date="2018-05" db="EMBL/GenBank/DDBJ databases">
        <title>Lujinxingia marina gen. nov. sp. nov., a new facultative anaerobic member of the class Deltaproteobacteria, and proposal of Lujinxingaceae fam. nov.</title>
        <authorList>
            <person name="Li C.-M."/>
        </authorList>
    </citation>
    <scope>NUCLEOTIDE SEQUENCE [LARGE SCALE GENOMIC DNA]</scope>
    <source>
        <strain evidence="3 4">B210</strain>
    </source>
</reference>
<comment type="caution">
    <text evidence="3">The sequence shown here is derived from an EMBL/GenBank/DDBJ whole genome shotgun (WGS) entry which is preliminary data.</text>
</comment>
<accession>A0A328C9J9</accession>
<evidence type="ECO:0000313" key="4">
    <source>
        <dbReference type="Proteomes" id="UP000249169"/>
    </source>
</evidence>
<name>A0A328C9J9_9DELT</name>
<dbReference type="Pfam" id="PF02661">
    <property type="entry name" value="Fic"/>
    <property type="match status" value="1"/>
</dbReference>
<dbReference type="InterPro" id="IPR036597">
    <property type="entry name" value="Fido-like_dom_sf"/>
</dbReference>
<keyword evidence="4" id="KW-1185">Reference proteome</keyword>
<evidence type="ECO:0000313" key="3">
    <source>
        <dbReference type="EMBL" id="RAL22303.1"/>
    </source>
</evidence>
<dbReference type="AlphaFoldDB" id="A0A328C9J9"/>
<evidence type="ECO:0000259" key="2">
    <source>
        <dbReference type="PROSITE" id="PS51459"/>
    </source>
</evidence>
<dbReference type="Gene3D" id="1.10.3290.10">
    <property type="entry name" value="Fido-like domain"/>
    <property type="match status" value="1"/>
</dbReference>
<dbReference type="PANTHER" id="PTHR13504">
    <property type="entry name" value="FIDO DOMAIN-CONTAINING PROTEIN DDB_G0283145"/>
    <property type="match status" value="1"/>
</dbReference>
<dbReference type="PROSITE" id="PS51459">
    <property type="entry name" value="FIDO"/>
    <property type="match status" value="1"/>
</dbReference>
<gene>
    <name evidence="3" type="ORF">DL240_10650</name>
</gene>
<dbReference type="EMBL" id="QHKO01000004">
    <property type="protein sequence ID" value="RAL22303.1"/>
    <property type="molecule type" value="Genomic_DNA"/>
</dbReference>
<feature type="domain" description="Fido" evidence="2">
    <location>
        <begin position="98"/>
        <end position="237"/>
    </location>
</feature>
<organism evidence="3 4">
    <name type="scientific">Lujinxingia litoralis</name>
    <dbReference type="NCBI Taxonomy" id="2211119"/>
    <lineage>
        <taxon>Bacteria</taxon>
        <taxon>Deltaproteobacteria</taxon>
        <taxon>Bradymonadales</taxon>
        <taxon>Lujinxingiaceae</taxon>
        <taxon>Lujinxingia</taxon>
    </lineage>
</organism>
<dbReference type="PANTHER" id="PTHR13504:SF38">
    <property type="entry name" value="FIDO DOMAIN-CONTAINING PROTEIN"/>
    <property type="match status" value="1"/>
</dbReference>
<dbReference type="Proteomes" id="UP000249169">
    <property type="component" value="Unassembled WGS sequence"/>
</dbReference>
<dbReference type="InterPro" id="IPR040198">
    <property type="entry name" value="Fido_containing"/>
</dbReference>
<evidence type="ECO:0000256" key="1">
    <source>
        <dbReference type="PIRSR" id="PIRSR640198-3"/>
    </source>
</evidence>
<dbReference type="SUPFAM" id="SSF140931">
    <property type="entry name" value="Fic-like"/>
    <property type="match status" value="1"/>
</dbReference>